<evidence type="ECO:0000256" key="7">
    <source>
        <dbReference type="ARBA" id="ARBA00023310"/>
    </source>
</evidence>
<dbReference type="OrthoDB" id="1262810at2759"/>
<keyword evidence="5" id="KW-0406">Ion transport</keyword>
<keyword evidence="7" id="KW-0066">ATP synthesis</keyword>
<comment type="similarity">
    <text evidence="2">Belongs to the ATPase delta chain family.</text>
</comment>
<keyword evidence="3" id="KW-0813">Transport</keyword>
<evidence type="ECO:0000313" key="12">
    <source>
        <dbReference type="EMBL" id="CAD7239023.1"/>
    </source>
</evidence>
<evidence type="ECO:0000256" key="5">
    <source>
        <dbReference type="ARBA" id="ARBA00023065"/>
    </source>
</evidence>
<dbReference type="SUPFAM" id="SSF47928">
    <property type="entry name" value="N-terminal domain of the delta subunit of the F1F0-ATP synthase"/>
    <property type="match status" value="1"/>
</dbReference>
<evidence type="ECO:0000256" key="1">
    <source>
        <dbReference type="ARBA" id="ARBA00004370"/>
    </source>
</evidence>
<dbReference type="EMBL" id="OB713996">
    <property type="protein sequence ID" value="CAD7239023.1"/>
    <property type="molecule type" value="Genomic_DNA"/>
</dbReference>
<evidence type="ECO:0000256" key="2">
    <source>
        <dbReference type="ARBA" id="ARBA00007046"/>
    </source>
</evidence>
<evidence type="ECO:0000256" key="10">
    <source>
        <dbReference type="ARBA" id="ARBA00073432"/>
    </source>
</evidence>
<keyword evidence="4" id="KW-0375">Hydrogen ion transport</keyword>
<accession>A0A7R8ZYE1</accession>
<dbReference type="NCBIfam" id="TIGR01145">
    <property type="entry name" value="ATP_synt_delta"/>
    <property type="match status" value="1"/>
</dbReference>
<dbReference type="GO" id="GO:0016020">
    <property type="term" value="C:membrane"/>
    <property type="evidence" value="ECO:0007669"/>
    <property type="project" value="UniProtKB-SubCell"/>
</dbReference>
<dbReference type="HAMAP" id="MF_01416">
    <property type="entry name" value="ATP_synth_delta_bact"/>
    <property type="match status" value="1"/>
</dbReference>
<evidence type="ECO:0000256" key="6">
    <source>
        <dbReference type="ARBA" id="ARBA00023136"/>
    </source>
</evidence>
<feature type="non-terminal residue" evidence="12">
    <location>
        <position position="175"/>
    </location>
</feature>
<comment type="subunit">
    <text evidence="9">Component of the ATP synthase complex composed at least of ATP5F1A/subunit alpha, ATP5F1B/subunit beta, ATP5MC1/subunit c (homooctomer), MT-ATP6/subunit a, MT-ATP8/subunit 8, ATP5ME/subunit e, ATP5MF/subunit f, ATP5MG/subunit g, ATP5MK/subunit k, ATP5MJ/subunit j, ATP5F1C/subunit gamma, ATP5F1D/subunit delta, ATP5F1E/subunit epsilon, ATP5PF/subunit F6, ATP5PB/subunit b, ATP5PD/subunit d, ATP5PO/subunit OSCP. ATP synthase complex consists of a soluble F(1) head domain (subunits alpha(3) and beta(3)) - the catalytic core - and a membrane F(0) domain - the membrane proton channel (subunits c, a, 8, e, f, g, k and j). These two domains are linked by a central stalk (subunits gamma, delta, and epsilon) rotating inside the F1 region and a stationary peripheral stalk (subunits F6, b, d, and OSCP).</text>
</comment>
<comment type="subcellular location">
    <subcellularLocation>
        <location evidence="1">Membrane</location>
    </subcellularLocation>
</comment>
<dbReference type="AlphaFoldDB" id="A0A7R8ZYE1"/>
<organism evidence="12">
    <name type="scientific">Cyprideis torosa</name>
    <dbReference type="NCBI Taxonomy" id="163714"/>
    <lineage>
        <taxon>Eukaryota</taxon>
        <taxon>Metazoa</taxon>
        <taxon>Ecdysozoa</taxon>
        <taxon>Arthropoda</taxon>
        <taxon>Crustacea</taxon>
        <taxon>Oligostraca</taxon>
        <taxon>Ostracoda</taxon>
        <taxon>Podocopa</taxon>
        <taxon>Podocopida</taxon>
        <taxon>Cytherocopina</taxon>
        <taxon>Cytheroidea</taxon>
        <taxon>Cytherideidae</taxon>
        <taxon>Cyprideis</taxon>
    </lineage>
</organism>
<dbReference type="Gene3D" id="1.10.520.20">
    <property type="entry name" value="N-terminal domain of the delta subunit of the F1F0-ATP synthase"/>
    <property type="match status" value="1"/>
</dbReference>
<evidence type="ECO:0000256" key="11">
    <source>
        <dbReference type="ARBA" id="ARBA00078525"/>
    </source>
</evidence>
<evidence type="ECO:0000256" key="8">
    <source>
        <dbReference type="ARBA" id="ARBA00033369"/>
    </source>
</evidence>
<dbReference type="GO" id="GO:0046933">
    <property type="term" value="F:proton-transporting ATP synthase activity, rotational mechanism"/>
    <property type="evidence" value="ECO:0007669"/>
    <property type="project" value="InterPro"/>
</dbReference>
<dbReference type="PROSITE" id="PS00389">
    <property type="entry name" value="ATPASE_DELTA"/>
    <property type="match status" value="1"/>
</dbReference>
<protein>
    <recommendedName>
        <fullName evidence="10">ATP synthase peripheral stalk subunit OSCP, mitochondrial</fullName>
    </recommendedName>
    <alternativeName>
        <fullName evidence="11">ATP synthase subunit O</fullName>
    </alternativeName>
    <alternativeName>
        <fullName evidence="8">Oligomycin sensitivity conferral protein</fullName>
    </alternativeName>
</protein>
<dbReference type="InterPro" id="IPR000711">
    <property type="entry name" value="ATPase_OSCP/dsu"/>
</dbReference>
<dbReference type="PRINTS" id="PR00125">
    <property type="entry name" value="ATPASEDELTA"/>
</dbReference>
<evidence type="ECO:0000256" key="4">
    <source>
        <dbReference type="ARBA" id="ARBA00022781"/>
    </source>
</evidence>
<evidence type="ECO:0000256" key="9">
    <source>
        <dbReference type="ARBA" id="ARBA00064647"/>
    </source>
</evidence>
<name>A0A7R8ZYE1_9CRUS</name>
<dbReference type="InterPro" id="IPR026015">
    <property type="entry name" value="ATP_synth_OSCP/delta_N_sf"/>
</dbReference>
<sequence>MIGTRAALRYAKATLNLAKEKNLAEEVDKDMILIRDTIEANHDLEIMLKSPIIKSAAKRSVLAEVFKKRINGITKGLIDVLIENKRLNLLPLVAKEYIVIYDFMKGVEVAQVTTAVPLTKELEKAILKRVHESVDTKVSLVNVVDPSIIGGFVLRVGDKEYDSSVTYRLEDLLSQ</sequence>
<reference evidence="12" key="1">
    <citation type="submission" date="2020-11" db="EMBL/GenBank/DDBJ databases">
        <authorList>
            <person name="Tran Van P."/>
        </authorList>
    </citation>
    <scope>NUCLEOTIDE SEQUENCE</scope>
</reference>
<proteinExistence type="inferred from homology"/>
<dbReference type="PANTHER" id="PTHR11910">
    <property type="entry name" value="ATP SYNTHASE DELTA CHAIN"/>
    <property type="match status" value="1"/>
</dbReference>
<evidence type="ECO:0000256" key="3">
    <source>
        <dbReference type="ARBA" id="ARBA00022448"/>
    </source>
</evidence>
<dbReference type="Pfam" id="PF00213">
    <property type="entry name" value="OSCP"/>
    <property type="match status" value="1"/>
</dbReference>
<keyword evidence="6" id="KW-0472">Membrane</keyword>
<gene>
    <name evidence="12" type="ORF">CTOB1V02_LOCUS16838</name>
</gene>
<dbReference type="InterPro" id="IPR020781">
    <property type="entry name" value="ATPase_OSCP/d_CS"/>
</dbReference>